<gene>
    <name evidence="1" type="ORF">KGF86_06985</name>
</gene>
<dbReference type="RefSeq" id="WP_211741461.1">
    <property type="nucleotide sequence ID" value="NZ_JAGXBY010000002.1"/>
</dbReference>
<name>A0ABS5MDH0_9BACI</name>
<proteinExistence type="predicted"/>
<dbReference type="Proteomes" id="UP000681870">
    <property type="component" value="Unassembled WGS sequence"/>
</dbReference>
<organism evidence="1 2">
    <name type="scientific">Ornithinibacillus massiliensis</name>
    <dbReference type="NCBI Taxonomy" id="1944633"/>
    <lineage>
        <taxon>Bacteria</taxon>
        <taxon>Bacillati</taxon>
        <taxon>Bacillota</taxon>
        <taxon>Bacilli</taxon>
        <taxon>Bacillales</taxon>
        <taxon>Bacillaceae</taxon>
        <taxon>Ornithinibacillus</taxon>
    </lineage>
</organism>
<evidence type="ECO:0000313" key="1">
    <source>
        <dbReference type="EMBL" id="MBS3679952.1"/>
    </source>
</evidence>
<evidence type="ECO:0000313" key="2">
    <source>
        <dbReference type="Proteomes" id="UP000681870"/>
    </source>
</evidence>
<protein>
    <submittedName>
        <fullName evidence="1">Uncharacterized protein</fullName>
    </submittedName>
</protein>
<accession>A0ABS5MDH0</accession>
<sequence>METKMPKDVLIVRDTCDGEYGDLIGQVATVVIESATDDPRLNLYTIVTNRPSKNPYMEGKFEEVVASCDVKILSYHD</sequence>
<keyword evidence="2" id="KW-1185">Reference proteome</keyword>
<dbReference type="EMBL" id="JAGXBY010000002">
    <property type="protein sequence ID" value="MBS3679952.1"/>
    <property type="molecule type" value="Genomic_DNA"/>
</dbReference>
<reference evidence="1 2" key="1">
    <citation type="submission" date="2021-05" db="EMBL/GenBank/DDBJ databases">
        <title>Ornithinibacillus massiliensis sp. nov.</title>
        <authorList>
            <person name="Iwaza R."/>
            <person name="Lagier J.-C."/>
            <person name="Raoult D."/>
        </authorList>
    </citation>
    <scope>NUCLEOTIDE SEQUENCE [LARGE SCALE GENOMIC DNA]</scope>
    <source>
        <strain evidence="1 2">Marseille-P3601</strain>
    </source>
</reference>
<comment type="caution">
    <text evidence="1">The sequence shown here is derived from an EMBL/GenBank/DDBJ whole genome shotgun (WGS) entry which is preliminary data.</text>
</comment>